<dbReference type="Proteomes" id="UP000694890">
    <property type="component" value="Linkage group LG19"/>
</dbReference>
<feature type="transmembrane region" description="Helical" evidence="6">
    <location>
        <begin position="41"/>
        <end position="65"/>
    </location>
</feature>
<dbReference type="InterPro" id="IPR009311">
    <property type="entry name" value="IFI6/IFI27-like"/>
</dbReference>
<dbReference type="GO" id="GO:0031966">
    <property type="term" value="C:mitochondrial membrane"/>
    <property type="evidence" value="ECO:0007669"/>
    <property type="project" value="TreeGrafter"/>
</dbReference>
<evidence type="ECO:0000256" key="2">
    <source>
        <dbReference type="ARBA" id="ARBA00007262"/>
    </source>
</evidence>
<comment type="subcellular location">
    <subcellularLocation>
        <location evidence="1">Membrane</location>
        <topology evidence="1">Multi-pass membrane protein</topology>
    </subcellularLocation>
</comment>
<dbReference type="GO" id="GO:0097193">
    <property type="term" value="P:intrinsic apoptotic signaling pathway"/>
    <property type="evidence" value="ECO:0007669"/>
    <property type="project" value="TreeGrafter"/>
</dbReference>
<dbReference type="GO" id="GO:0001836">
    <property type="term" value="P:release of cytochrome c from mitochondria"/>
    <property type="evidence" value="ECO:0007669"/>
    <property type="project" value="TreeGrafter"/>
</dbReference>
<evidence type="ECO:0000256" key="3">
    <source>
        <dbReference type="ARBA" id="ARBA00022692"/>
    </source>
</evidence>
<dbReference type="PANTHER" id="PTHR16932">
    <property type="entry name" value="INTERFERON ALPHA-INDUCIBLE PROTEIN 27"/>
    <property type="match status" value="1"/>
</dbReference>
<keyword evidence="4 6" id="KW-1133">Transmembrane helix</keyword>
<evidence type="ECO:0000256" key="5">
    <source>
        <dbReference type="ARBA" id="ARBA00023136"/>
    </source>
</evidence>
<evidence type="ECO:0000256" key="6">
    <source>
        <dbReference type="SAM" id="Phobius"/>
    </source>
</evidence>
<feature type="transmembrane region" description="Helical" evidence="6">
    <location>
        <begin position="77"/>
        <end position="98"/>
    </location>
</feature>
<evidence type="ECO:0000313" key="7">
    <source>
        <dbReference type="Proteomes" id="UP000694890"/>
    </source>
</evidence>
<dbReference type="Pfam" id="PF06140">
    <property type="entry name" value="Ifi-6-16"/>
    <property type="match status" value="1"/>
</dbReference>
<dbReference type="PANTHER" id="PTHR16932:SF18">
    <property type="entry name" value="INTERFERON, ALPHA-INDUCIBLE PROTEIN 27-LIKE 2"/>
    <property type="match status" value="1"/>
</dbReference>
<evidence type="ECO:0000313" key="9">
    <source>
        <dbReference type="RefSeq" id="XP_050934005.1"/>
    </source>
</evidence>
<evidence type="ECO:0000256" key="1">
    <source>
        <dbReference type="ARBA" id="ARBA00004141"/>
    </source>
</evidence>
<reference evidence="8 9" key="1">
    <citation type="submission" date="2025-04" db="UniProtKB">
        <authorList>
            <consortium name="RefSeq"/>
        </authorList>
    </citation>
    <scope>IDENTIFICATION</scope>
    <source>
        <tissue evidence="8 9">Brain</tissue>
    </source>
</reference>
<dbReference type="RefSeq" id="XP_018545480.1">
    <property type="nucleotide sequence ID" value="XM_018689964.2"/>
</dbReference>
<dbReference type="RefSeq" id="XP_050934005.1">
    <property type="nucleotide sequence ID" value="XM_051078048.1"/>
</dbReference>
<organism evidence="7 9">
    <name type="scientific">Lates calcarifer</name>
    <name type="common">Barramundi</name>
    <name type="synonym">Holocentrus calcarifer</name>
    <dbReference type="NCBI Taxonomy" id="8187"/>
    <lineage>
        <taxon>Eukaryota</taxon>
        <taxon>Metazoa</taxon>
        <taxon>Chordata</taxon>
        <taxon>Craniata</taxon>
        <taxon>Vertebrata</taxon>
        <taxon>Euteleostomi</taxon>
        <taxon>Actinopterygii</taxon>
        <taxon>Neopterygii</taxon>
        <taxon>Teleostei</taxon>
        <taxon>Neoteleostei</taxon>
        <taxon>Acanthomorphata</taxon>
        <taxon>Carangaria</taxon>
        <taxon>Carangaria incertae sedis</taxon>
        <taxon>Centropomidae</taxon>
        <taxon>Lates</taxon>
    </lineage>
</organism>
<gene>
    <name evidence="8 9" type="primary">LOC108892430</name>
</gene>
<protein>
    <submittedName>
        <fullName evidence="8">Interferon alpha-inducible protein 27-like protein 2A isoform X1</fullName>
    </submittedName>
    <submittedName>
        <fullName evidence="9">Interferon alpha-inducible protein 27-like protein 2A isoform X3</fullName>
    </submittedName>
</protein>
<dbReference type="Gene3D" id="6.10.110.10">
    <property type="match status" value="1"/>
</dbReference>
<dbReference type="AlphaFoldDB" id="A0AAJ8DWT4"/>
<dbReference type="KEGG" id="lcf:108892430"/>
<comment type="similarity">
    <text evidence="2">Belongs to the IFI6/IFI27 family.</text>
</comment>
<feature type="transmembrane region" description="Helical" evidence="6">
    <location>
        <begin position="6"/>
        <end position="29"/>
    </location>
</feature>
<keyword evidence="3 6" id="KW-0812">Transmembrane</keyword>
<keyword evidence="5 6" id="KW-0472">Membrane</keyword>
<name>A0AAJ8DWT4_LATCA</name>
<dbReference type="InterPro" id="IPR038213">
    <property type="entry name" value="IFI6/IFI27-like_sf"/>
</dbReference>
<evidence type="ECO:0000313" key="8">
    <source>
        <dbReference type="RefSeq" id="XP_018545480.1"/>
    </source>
</evidence>
<sequence>MANIFVNALSWIASLGYEAWMLLMALWDFFFNYKEEICKTVVIGAGGVMTVTLTPALLAAMGFTSGGIVAGSLAAKIMSYCAIANGGGVAAGGLVAFLQSIGAAGLSGATSTVVAAPGAAVGWMLSTICNQTGTS</sequence>
<dbReference type="GeneID" id="108892430"/>
<accession>A0AAJ8DWT4</accession>
<evidence type="ECO:0000256" key="4">
    <source>
        <dbReference type="ARBA" id="ARBA00022989"/>
    </source>
</evidence>
<proteinExistence type="inferred from homology"/>